<evidence type="ECO:0000256" key="1">
    <source>
        <dbReference type="SAM" id="MobiDB-lite"/>
    </source>
</evidence>
<sequence length="946" mass="108378">MQLTNWEGGLHRNQEEDPSEASQACTNTAAKDLVLKEPLFGRLWDVVVFHRGWVQLSPLTRVMERHSELLHGDYSNRCNFWHSLVICRVVLPLYSPNVLLFSDMDDFVHTTLTEWGLSELIEKFKDEEIDLESLLCLDDQEIAKLIPKTGPRSKFKDKLKSLRVKFCTGEKTTMNEETVSDSTEENEEEADDEVLPSTSDTTDNGKRKMAAQCESSKWQSPAKRRRDAGLGSYSERIILCDVKNIMTHVNNRLCQEDNTRLNAFLKAKISDLETDKRELVGVFGKSGAGKSSLINAIIKEKNLLPSGSVNACTTVMIKVEANMHNQKYEADIEFITKEEWKDELWSLLNFHGNNPDQEREEDEDYSEVAEKLSALYGDEWKSKSPESLMDNKYFREIPEFHQENSQRRKILTCGSAKELSARLDKYTRSDSKQGAGKEVKRWYWPLVKCVTVKVPNKELLQHVTLVDLPGNGDRNKSRDEMWKGVVGSCSAVWIVTDINRAAAEKEPWEILKSACSLMGNGGECQRIHFICTKSDLIEDMDELSAVDVREHILKRNMQAKETVKDAFRKIPKIKKHFSEDCLTVFTVSSKEFLKQKRLRPDDTEIPKLQKFLQDLNDCHSETLNYVSGAYGILSLIQGARCREVACQKVVVCKDIEEKLRQELDKVRKPMEEACKVFERCLCEGVENSKSSCGKHLKTVLYPSRVSGRGFHKTLKRVVENNGIFKTKKGKEINLNVKLASCLTDSIDEEFRKTFPNEGNCGPFNGVINTFSLDTEMLIHKYKDVELQLIFLKTEEEKIKTRLHKIIRERKKKIYSSLTETIEAIMIECYQKAATFSGKDTLKNTRDIIERHVYDLKNTMFAQTKDDMLAQMTKLKEHILKTLEETMQKSVDLSLKTDDFSIPDFATELEMLKLYHIELMGSPNEETSLISTDPKGPTAALQQPKLR</sequence>
<dbReference type="CDD" id="cd00882">
    <property type="entry name" value="Ras_like_GTPase"/>
    <property type="match status" value="1"/>
</dbReference>
<dbReference type="InterPro" id="IPR027417">
    <property type="entry name" value="P-loop_NTPase"/>
</dbReference>
<evidence type="ECO:0000313" key="4">
    <source>
        <dbReference type="Proteomes" id="UP001314229"/>
    </source>
</evidence>
<dbReference type="InterPro" id="IPR053082">
    <property type="entry name" value="Nuclear_GTPase_SLIP-GC"/>
</dbReference>
<organism evidence="3 4">
    <name type="scientific">Scomber scombrus</name>
    <name type="common">Atlantic mackerel</name>
    <name type="synonym">Scomber vernalis</name>
    <dbReference type="NCBI Taxonomy" id="13677"/>
    <lineage>
        <taxon>Eukaryota</taxon>
        <taxon>Metazoa</taxon>
        <taxon>Chordata</taxon>
        <taxon>Craniata</taxon>
        <taxon>Vertebrata</taxon>
        <taxon>Euteleostomi</taxon>
        <taxon>Actinopterygii</taxon>
        <taxon>Neopterygii</taxon>
        <taxon>Teleostei</taxon>
        <taxon>Neoteleostei</taxon>
        <taxon>Acanthomorphata</taxon>
        <taxon>Pelagiaria</taxon>
        <taxon>Scombriformes</taxon>
        <taxon>Scombridae</taxon>
        <taxon>Scomber</taxon>
    </lineage>
</organism>
<name>A0AAV1NX21_SCOSC</name>
<accession>A0AAV1NX21</accession>
<keyword evidence="4" id="KW-1185">Reference proteome</keyword>
<feature type="region of interest" description="Disordered" evidence="1">
    <location>
        <begin position="1"/>
        <end position="23"/>
    </location>
</feature>
<reference evidence="3 4" key="1">
    <citation type="submission" date="2024-01" db="EMBL/GenBank/DDBJ databases">
        <authorList>
            <person name="Alioto T."/>
            <person name="Alioto T."/>
            <person name="Gomez Garrido J."/>
        </authorList>
    </citation>
    <scope>NUCLEOTIDE SEQUENCE [LARGE SCALE GENOMIC DNA]</scope>
</reference>
<evidence type="ECO:0000313" key="3">
    <source>
        <dbReference type="EMBL" id="CAK6962972.1"/>
    </source>
</evidence>
<dbReference type="InterPro" id="IPR013761">
    <property type="entry name" value="SAM/pointed_sf"/>
</dbReference>
<proteinExistence type="predicted"/>
<dbReference type="Gene3D" id="3.40.50.300">
    <property type="entry name" value="P-loop containing nucleotide triphosphate hydrolases"/>
    <property type="match status" value="1"/>
</dbReference>
<feature type="region of interest" description="Disordered" evidence="1">
    <location>
        <begin position="174"/>
        <end position="225"/>
    </location>
</feature>
<feature type="domain" description="Dynamin N-terminal" evidence="2">
    <location>
        <begin position="280"/>
        <end position="506"/>
    </location>
</feature>
<comment type="caution">
    <text evidence="3">The sequence shown here is derived from an EMBL/GenBank/DDBJ whole genome shotgun (WGS) entry which is preliminary data.</text>
</comment>
<dbReference type="Pfam" id="PF00350">
    <property type="entry name" value="Dynamin_N"/>
    <property type="match status" value="1"/>
</dbReference>
<dbReference type="GO" id="GO:0003924">
    <property type="term" value="F:GTPase activity"/>
    <property type="evidence" value="ECO:0007669"/>
    <property type="project" value="TreeGrafter"/>
</dbReference>
<dbReference type="Proteomes" id="UP001314229">
    <property type="component" value="Unassembled WGS sequence"/>
</dbReference>
<feature type="compositionally biased region" description="Acidic residues" evidence="1">
    <location>
        <begin position="178"/>
        <end position="194"/>
    </location>
</feature>
<dbReference type="Gene3D" id="1.10.150.50">
    <property type="entry name" value="Transcription Factor, Ets-1"/>
    <property type="match status" value="1"/>
</dbReference>
<protein>
    <submittedName>
        <fullName evidence="3">Nuclear GTPase SLIP-GC-like</fullName>
    </submittedName>
</protein>
<gene>
    <name evidence="3" type="ORF">FSCOSCO3_A036028</name>
</gene>
<dbReference type="AlphaFoldDB" id="A0AAV1NX21"/>
<dbReference type="EMBL" id="CAWUFR010000062">
    <property type="protein sequence ID" value="CAK6962972.1"/>
    <property type="molecule type" value="Genomic_DNA"/>
</dbReference>
<dbReference type="PANTHER" id="PTHR47308:SF1">
    <property type="entry name" value="NUCLEAR GTPASE SLIP-GC"/>
    <property type="match status" value="1"/>
</dbReference>
<dbReference type="SUPFAM" id="SSF52540">
    <property type="entry name" value="P-loop containing nucleoside triphosphate hydrolases"/>
    <property type="match status" value="1"/>
</dbReference>
<evidence type="ECO:0000259" key="2">
    <source>
        <dbReference type="Pfam" id="PF00350"/>
    </source>
</evidence>
<dbReference type="PANTHER" id="PTHR47308">
    <property type="entry name" value="NUCLEAR GTPASE SLIP-GC"/>
    <property type="match status" value="1"/>
</dbReference>
<feature type="region of interest" description="Disordered" evidence="1">
    <location>
        <begin position="925"/>
        <end position="946"/>
    </location>
</feature>
<dbReference type="InterPro" id="IPR045063">
    <property type="entry name" value="Dynamin_N"/>
</dbReference>